<dbReference type="Pfam" id="PF00892">
    <property type="entry name" value="EamA"/>
    <property type="match status" value="1"/>
</dbReference>
<feature type="transmembrane region" description="Helical" evidence="1">
    <location>
        <begin position="68"/>
        <end position="90"/>
    </location>
</feature>
<sequence length="300" mass="31792">MEAWVAITVAAAFLQNLRSALQKQMKALVSTSGATYARFVFAFPFALLYLGGLTSLGGFELPVPNLSFWGFAAIGGAAQIFATALLVSLFSFRNFAVGTAYSKTETVQTALIGIVILSDPLSPAALAGILISLVGVLILSLAKGAFDLKTFLMSWFKKTALIGVASGTFFGISAVSYRAASLSLGGEGVIIQAAFTLACVTVMQTLAMSIYLRLREPGQIMAVIRTWRIALGVGLSGMMASACWFTAMTLQNAAYVRALGQVELVFTFAASYFFFRERPNLTEVSGILLLIGGVLVLLLG</sequence>
<evidence type="ECO:0000256" key="1">
    <source>
        <dbReference type="SAM" id="Phobius"/>
    </source>
</evidence>
<evidence type="ECO:0000313" key="4">
    <source>
        <dbReference type="Proteomes" id="UP000315252"/>
    </source>
</evidence>
<feature type="transmembrane region" description="Helical" evidence="1">
    <location>
        <begin position="160"/>
        <end position="177"/>
    </location>
</feature>
<dbReference type="GO" id="GO:0016020">
    <property type="term" value="C:membrane"/>
    <property type="evidence" value="ECO:0007669"/>
    <property type="project" value="InterPro"/>
</dbReference>
<dbReference type="InterPro" id="IPR037185">
    <property type="entry name" value="EmrE-like"/>
</dbReference>
<keyword evidence="4" id="KW-1185">Reference proteome</keyword>
<dbReference type="OrthoDB" id="5243804at2"/>
<organism evidence="3 4">
    <name type="scientific">Denitrobaculum tricleocarpae</name>
    <dbReference type="NCBI Taxonomy" id="2591009"/>
    <lineage>
        <taxon>Bacteria</taxon>
        <taxon>Pseudomonadati</taxon>
        <taxon>Pseudomonadota</taxon>
        <taxon>Alphaproteobacteria</taxon>
        <taxon>Rhodospirillales</taxon>
        <taxon>Rhodospirillaceae</taxon>
        <taxon>Denitrobaculum</taxon>
    </lineage>
</organism>
<evidence type="ECO:0000313" key="3">
    <source>
        <dbReference type="EMBL" id="TQV78363.1"/>
    </source>
</evidence>
<name>A0A545TMA3_9PROT</name>
<feature type="transmembrane region" description="Helical" evidence="1">
    <location>
        <begin position="253"/>
        <end position="274"/>
    </location>
</feature>
<dbReference type="SUPFAM" id="SSF103481">
    <property type="entry name" value="Multidrug resistance efflux transporter EmrE"/>
    <property type="match status" value="2"/>
</dbReference>
<feature type="transmembrane region" description="Helical" evidence="1">
    <location>
        <begin position="35"/>
        <end position="56"/>
    </location>
</feature>
<feature type="transmembrane region" description="Helical" evidence="1">
    <location>
        <begin position="281"/>
        <end position="299"/>
    </location>
</feature>
<feature type="domain" description="EamA" evidence="2">
    <location>
        <begin position="160"/>
        <end position="298"/>
    </location>
</feature>
<keyword evidence="1" id="KW-1133">Transmembrane helix</keyword>
<reference evidence="3 4" key="1">
    <citation type="submission" date="2019-06" db="EMBL/GenBank/DDBJ databases">
        <title>Whole genome sequence for Rhodospirillaceae sp. R148.</title>
        <authorList>
            <person name="Wang G."/>
        </authorList>
    </citation>
    <scope>NUCLEOTIDE SEQUENCE [LARGE SCALE GENOMIC DNA]</scope>
    <source>
        <strain evidence="3 4">R148</strain>
    </source>
</reference>
<dbReference type="Proteomes" id="UP000315252">
    <property type="component" value="Unassembled WGS sequence"/>
</dbReference>
<feature type="transmembrane region" description="Helical" evidence="1">
    <location>
        <begin position="189"/>
        <end position="214"/>
    </location>
</feature>
<dbReference type="RefSeq" id="WP_142897697.1">
    <property type="nucleotide sequence ID" value="NZ_ML660057.1"/>
</dbReference>
<dbReference type="Gene3D" id="1.10.3730.20">
    <property type="match status" value="1"/>
</dbReference>
<feature type="transmembrane region" description="Helical" evidence="1">
    <location>
        <begin position="226"/>
        <end position="247"/>
    </location>
</feature>
<accession>A0A545TMA3</accession>
<comment type="caution">
    <text evidence="3">The sequence shown here is derived from an EMBL/GenBank/DDBJ whole genome shotgun (WGS) entry which is preliminary data.</text>
</comment>
<keyword evidence="1" id="KW-0812">Transmembrane</keyword>
<protein>
    <submittedName>
        <fullName evidence="3">EamA family transporter</fullName>
    </submittedName>
</protein>
<dbReference type="InterPro" id="IPR000620">
    <property type="entry name" value="EamA_dom"/>
</dbReference>
<proteinExistence type="predicted"/>
<dbReference type="EMBL" id="VHSH01000006">
    <property type="protein sequence ID" value="TQV78363.1"/>
    <property type="molecule type" value="Genomic_DNA"/>
</dbReference>
<dbReference type="AlphaFoldDB" id="A0A545TMA3"/>
<keyword evidence="1" id="KW-0472">Membrane</keyword>
<evidence type="ECO:0000259" key="2">
    <source>
        <dbReference type="Pfam" id="PF00892"/>
    </source>
</evidence>
<feature type="transmembrane region" description="Helical" evidence="1">
    <location>
        <begin position="110"/>
        <end position="139"/>
    </location>
</feature>
<gene>
    <name evidence="3" type="ORF">FKG95_17500</name>
</gene>